<keyword evidence="5" id="KW-1185">Reference proteome</keyword>
<feature type="domain" description="Metallo-beta-lactamase" evidence="2">
    <location>
        <begin position="13"/>
        <end position="246"/>
    </location>
</feature>
<dbReference type="InterPro" id="IPR011108">
    <property type="entry name" value="RMMBL"/>
</dbReference>
<dbReference type="InterPro" id="IPR022712">
    <property type="entry name" value="Beta_Casp"/>
</dbReference>
<sequence length="535" mass="60011">MILGFIGADHEVTGSCHYLNVNGKHILVDYGMEQGRNYFENAPLPVSPAEIDFVLITHAHIDHTGNLPLLFKNGFRGRILATPATEALCQIMLRDTAHIQMTEAEWKNRKAQRAGLPLVEPLYTMDDAVGCLKLFETVDYFEKRSLAEGITVRFIDVGHLLGSASIEFWLEENGVRKKIVFSGDIGNTDKPLIRDPSYVDDGDYAVMESTYGDRFHLKEQVDHAEELASIMQETFDRGGNVVMPAFAVGRTQELLYFLRKIREEEMIKGHPDYEVWVDSPLALEATEVFKNNLLDCFDTETQELVRAGINPIAFRGLRTAVTAEESKAINFLQNPKVIISAAGMCDAGRIRHHLKHNLWRQDSTIVFAGYQAEGSLGRFLQDGAEKVKLFGEEIEVHAKLAMMKDMSSHADQDGLVRWITSFKKQMPSQVFVVHGDNEVTDSFCALLKEQHGIHAEAPYSGSLYDLAAGQWIRKTEGVPIVKESAARRVANAVFERLLNSVTRLRRVAEANQGGTNKDLARFADQIDALSDKWSR</sequence>
<dbReference type="Gene3D" id="3.60.15.10">
    <property type="entry name" value="Ribonuclease Z/Hydroxyacylglutathione hydrolase-like"/>
    <property type="match status" value="1"/>
</dbReference>
<evidence type="ECO:0000256" key="1">
    <source>
        <dbReference type="ARBA" id="ARBA00022801"/>
    </source>
</evidence>
<dbReference type="Pfam" id="PF07521">
    <property type="entry name" value="RMMBL"/>
    <property type="match status" value="1"/>
</dbReference>
<dbReference type="EMBL" id="JAUSTO010000005">
    <property type="protein sequence ID" value="MDQ0152325.1"/>
    <property type="molecule type" value="Genomic_DNA"/>
</dbReference>
<evidence type="ECO:0000259" key="2">
    <source>
        <dbReference type="SMART" id="SM00849"/>
    </source>
</evidence>
<reference evidence="4" key="1">
    <citation type="submission" date="2023-07" db="EMBL/GenBank/DDBJ databases">
        <title>Genomic Encyclopedia of Type Strains, Phase IV (KMG-IV): sequencing the most valuable type-strain genomes for metagenomic binning, comparative biology and taxonomic classification.</title>
        <authorList>
            <person name="Goeker M."/>
        </authorList>
    </citation>
    <scope>NUCLEOTIDE SEQUENCE</scope>
    <source>
        <strain evidence="4">DSM 19659</strain>
    </source>
</reference>
<dbReference type="SMART" id="SM00849">
    <property type="entry name" value="Lactamase_B"/>
    <property type="match status" value="1"/>
</dbReference>
<dbReference type="RefSeq" id="WP_307253934.1">
    <property type="nucleotide sequence ID" value="NZ_JAUSTO010000005.1"/>
</dbReference>
<protein>
    <submittedName>
        <fullName evidence="4">Metallo-beta-lactamase family protein</fullName>
    </submittedName>
</protein>
<dbReference type="InterPro" id="IPR050698">
    <property type="entry name" value="MBL"/>
</dbReference>
<dbReference type="Proteomes" id="UP001241537">
    <property type="component" value="Unassembled WGS sequence"/>
</dbReference>
<evidence type="ECO:0000313" key="5">
    <source>
        <dbReference type="Proteomes" id="UP001241537"/>
    </source>
</evidence>
<dbReference type="GO" id="GO:0004521">
    <property type="term" value="F:RNA endonuclease activity"/>
    <property type="evidence" value="ECO:0007669"/>
    <property type="project" value="TreeGrafter"/>
</dbReference>
<dbReference type="InterPro" id="IPR036866">
    <property type="entry name" value="RibonucZ/Hydroxyglut_hydro"/>
</dbReference>
<name>A0AAE3V9Y4_9FIRM</name>
<dbReference type="CDD" id="cd16295">
    <property type="entry name" value="TTHA0252-CPSF-like_MBL-fold"/>
    <property type="match status" value="1"/>
</dbReference>
<dbReference type="InterPro" id="IPR001279">
    <property type="entry name" value="Metallo-B-lactamas"/>
</dbReference>
<proteinExistence type="predicted"/>
<comment type="caution">
    <text evidence="4">The sequence shown here is derived from an EMBL/GenBank/DDBJ whole genome shotgun (WGS) entry which is preliminary data.</text>
</comment>
<dbReference type="Gene3D" id="3.40.50.10890">
    <property type="match status" value="1"/>
</dbReference>
<dbReference type="AlphaFoldDB" id="A0AAE3V9Y4"/>
<dbReference type="SUPFAM" id="SSF56281">
    <property type="entry name" value="Metallo-hydrolase/oxidoreductase"/>
    <property type="match status" value="1"/>
</dbReference>
<evidence type="ECO:0000259" key="3">
    <source>
        <dbReference type="SMART" id="SM01027"/>
    </source>
</evidence>
<dbReference type="SMART" id="SM01027">
    <property type="entry name" value="Beta-Casp"/>
    <property type="match status" value="1"/>
</dbReference>
<feature type="domain" description="Beta-Casp" evidence="3">
    <location>
        <begin position="251"/>
        <end position="380"/>
    </location>
</feature>
<accession>A0AAE3V9Y4</accession>
<organism evidence="4 5">
    <name type="scientific">Moryella indoligenes</name>
    <dbReference type="NCBI Taxonomy" id="371674"/>
    <lineage>
        <taxon>Bacteria</taxon>
        <taxon>Bacillati</taxon>
        <taxon>Bacillota</taxon>
        <taxon>Clostridia</taxon>
        <taxon>Lachnospirales</taxon>
        <taxon>Lachnospiraceae</taxon>
        <taxon>Moryella</taxon>
    </lineage>
</organism>
<dbReference type="Pfam" id="PF10996">
    <property type="entry name" value="Beta-Casp"/>
    <property type="match status" value="1"/>
</dbReference>
<keyword evidence="1" id="KW-0378">Hydrolase</keyword>
<dbReference type="PANTHER" id="PTHR11203:SF37">
    <property type="entry name" value="INTEGRATOR COMPLEX SUBUNIT 11"/>
    <property type="match status" value="1"/>
</dbReference>
<dbReference type="PANTHER" id="PTHR11203">
    <property type="entry name" value="CLEAVAGE AND POLYADENYLATION SPECIFICITY FACTOR FAMILY MEMBER"/>
    <property type="match status" value="1"/>
</dbReference>
<gene>
    <name evidence="4" type="ORF">J2S20_001014</name>
</gene>
<evidence type="ECO:0000313" key="4">
    <source>
        <dbReference type="EMBL" id="MDQ0152325.1"/>
    </source>
</evidence>
<dbReference type="Pfam" id="PF00753">
    <property type="entry name" value="Lactamase_B"/>
    <property type="match status" value="1"/>
</dbReference>
<dbReference type="GO" id="GO:0016787">
    <property type="term" value="F:hydrolase activity"/>
    <property type="evidence" value="ECO:0007669"/>
    <property type="project" value="UniProtKB-KW"/>
</dbReference>